<evidence type="ECO:0000256" key="3">
    <source>
        <dbReference type="ARBA" id="ARBA00023002"/>
    </source>
</evidence>
<dbReference type="NCBIfam" id="NF001808">
    <property type="entry name" value="PRK00522.1"/>
    <property type="match status" value="1"/>
</dbReference>
<feature type="domain" description="Thioredoxin" evidence="7">
    <location>
        <begin position="18"/>
        <end position="166"/>
    </location>
</feature>
<keyword evidence="9" id="KW-1185">Reference proteome</keyword>
<dbReference type="InterPro" id="IPR036249">
    <property type="entry name" value="Thioredoxin-like_sf"/>
</dbReference>
<evidence type="ECO:0000313" key="9">
    <source>
        <dbReference type="Proteomes" id="UP000438914"/>
    </source>
</evidence>
<keyword evidence="2 6" id="KW-0049">Antioxidant</keyword>
<comment type="similarity">
    <text evidence="6">Belongs to the peroxiredoxin family. Tpx subfamily.</text>
</comment>
<dbReference type="PANTHER" id="PTHR43110">
    <property type="entry name" value="THIOL PEROXIDASE"/>
    <property type="match status" value="1"/>
</dbReference>
<organism evidence="8 9">
    <name type="scientific">Hallella mizrahii</name>
    <dbReference type="NCBI Taxonomy" id="2606637"/>
    <lineage>
        <taxon>Bacteria</taxon>
        <taxon>Pseudomonadati</taxon>
        <taxon>Bacteroidota</taxon>
        <taxon>Bacteroidia</taxon>
        <taxon>Bacteroidales</taxon>
        <taxon>Prevotellaceae</taxon>
        <taxon>Hallella</taxon>
    </lineage>
</organism>
<dbReference type="InterPro" id="IPR050455">
    <property type="entry name" value="Tpx_Peroxidase_subfamily"/>
</dbReference>
<dbReference type="Proteomes" id="UP000438914">
    <property type="component" value="Unassembled WGS sequence"/>
</dbReference>
<name>A0A7K0KFB3_9BACT</name>
<comment type="function">
    <text evidence="6">Thiol-specific peroxidase that catalyzes the reduction of hydrogen peroxide and organic hydroperoxides to water and alcohols, respectively. Plays a role in cell protection against oxidative stress by detoxifying peroxides.</text>
</comment>
<dbReference type="CDD" id="cd03014">
    <property type="entry name" value="PRX_Atyp2cys"/>
    <property type="match status" value="1"/>
</dbReference>
<reference evidence="8 9" key="1">
    <citation type="submission" date="2019-08" db="EMBL/GenBank/DDBJ databases">
        <title>In-depth cultivation of the pig gut microbiome towards novel bacterial diversity and tailored functional studies.</title>
        <authorList>
            <person name="Wylensek D."/>
            <person name="Hitch T.C.A."/>
            <person name="Clavel T."/>
        </authorList>
    </citation>
    <scope>NUCLEOTIDE SEQUENCE [LARGE SCALE GENOMIC DNA]</scope>
    <source>
        <strain evidence="8 9">LKV-178-WT-2A</strain>
    </source>
</reference>
<comment type="caution">
    <text evidence="8">The sequence shown here is derived from an EMBL/GenBank/DDBJ whole genome shotgun (WGS) entry which is preliminary data.</text>
</comment>
<dbReference type="GO" id="GO:0008379">
    <property type="term" value="F:thioredoxin peroxidase activity"/>
    <property type="evidence" value="ECO:0007669"/>
    <property type="project" value="UniProtKB-UniRule"/>
</dbReference>
<feature type="active site" description="Cysteine sulfenic acid (-SOH) intermediate" evidence="6">
    <location>
        <position position="60"/>
    </location>
</feature>
<comment type="miscellaneous">
    <text evidence="6">The active site is a conserved redox-active cysteine residue, the peroxidatic cysteine (C(P)), which makes the nucleophilic attack on the peroxide substrate. The peroxide oxidizes the C(P)-SH to cysteine sulfenic acid (C(P)-SOH), which then reacts with another cysteine residue, the resolving cysteine (C(R)), to form a disulfide bridge. The disulfide is subsequently reduced by an appropriate electron donor to complete the catalytic cycle. In this atypical 2-Cys peroxiredoxin, C(R) is present in the same subunit to form an intramolecular disulfide. The disulfide is subsequently reduced by thioredoxin.</text>
</comment>
<evidence type="ECO:0000313" key="8">
    <source>
        <dbReference type="EMBL" id="MST84544.1"/>
    </source>
</evidence>
<dbReference type="InterPro" id="IPR013766">
    <property type="entry name" value="Thioredoxin_domain"/>
</dbReference>
<sequence>MAKVSLLGNAMNTIGTLPAKGSIAPDFEATKGDLSTLKLSDLRGKRVVLNIFPSLDTATCAASVRHFNADASKMDNTVVLCISEDLPFAQGRFCTTEGLKNVVPVSLFRSPEFGKAYGTVIVDGPMRGLQSRAVVVVDEEGKVVYTQQVEKIEDEPDYKSALEALK</sequence>
<dbReference type="EMBL" id="VUNG01000016">
    <property type="protein sequence ID" value="MST84544.1"/>
    <property type="molecule type" value="Genomic_DNA"/>
</dbReference>
<evidence type="ECO:0000256" key="4">
    <source>
        <dbReference type="ARBA" id="ARBA00023157"/>
    </source>
</evidence>
<dbReference type="InterPro" id="IPR018219">
    <property type="entry name" value="Tpx_CS"/>
</dbReference>
<evidence type="ECO:0000256" key="1">
    <source>
        <dbReference type="ARBA" id="ARBA00022559"/>
    </source>
</evidence>
<dbReference type="PROSITE" id="PS51352">
    <property type="entry name" value="THIOREDOXIN_2"/>
    <property type="match status" value="1"/>
</dbReference>
<dbReference type="Pfam" id="PF08534">
    <property type="entry name" value="Redoxin"/>
    <property type="match status" value="1"/>
</dbReference>
<evidence type="ECO:0000259" key="7">
    <source>
        <dbReference type="PROSITE" id="PS51352"/>
    </source>
</evidence>
<dbReference type="HAMAP" id="MF_00269">
    <property type="entry name" value="Tpx"/>
    <property type="match status" value="1"/>
</dbReference>
<keyword evidence="3 6" id="KW-0560">Oxidoreductase</keyword>
<dbReference type="AlphaFoldDB" id="A0A7K0KFB3"/>
<accession>A0A7K0KFB3</accession>
<dbReference type="SUPFAM" id="SSF52833">
    <property type="entry name" value="Thioredoxin-like"/>
    <property type="match status" value="1"/>
</dbReference>
<keyword evidence="5 6" id="KW-0676">Redox-active center</keyword>
<dbReference type="PANTHER" id="PTHR43110:SF1">
    <property type="entry name" value="THIOL PEROXIDASE"/>
    <property type="match status" value="1"/>
</dbReference>
<evidence type="ECO:0000256" key="5">
    <source>
        <dbReference type="ARBA" id="ARBA00023284"/>
    </source>
</evidence>
<keyword evidence="1 6" id="KW-0575">Peroxidase</keyword>
<dbReference type="RefSeq" id="WP_154534130.1">
    <property type="nucleotide sequence ID" value="NZ_VUNG01000016.1"/>
</dbReference>
<dbReference type="InterPro" id="IPR013740">
    <property type="entry name" value="Redoxin"/>
</dbReference>
<dbReference type="InterPro" id="IPR002065">
    <property type="entry name" value="TPX"/>
</dbReference>
<protein>
    <recommendedName>
        <fullName evidence="6">Thiol peroxidase</fullName>
        <shortName evidence="6">Tpx</shortName>
        <ecNumber evidence="6">1.11.1.24</ecNumber>
    </recommendedName>
    <alternativeName>
        <fullName evidence="6">Peroxiredoxin tpx</fullName>
        <shortName evidence="6">Prx</shortName>
    </alternativeName>
    <alternativeName>
        <fullName evidence="6">Thioredoxin peroxidase</fullName>
    </alternativeName>
    <alternativeName>
        <fullName evidence="6">Thioredoxin-dependent peroxiredoxin</fullName>
    </alternativeName>
</protein>
<dbReference type="EC" id="1.11.1.24" evidence="6"/>
<feature type="disulfide bond" description="Redox-active" evidence="6">
    <location>
        <begin position="60"/>
        <end position="94"/>
    </location>
</feature>
<evidence type="ECO:0000256" key="6">
    <source>
        <dbReference type="HAMAP-Rule" id="MF_00269"/>
    </source>
</evidence>
<comment type="subunit">
    <text evidence="6">Homodimer.</text>
</comment>
<comment type="catalytic activity">
    <reaction evidence="6">
        <text>a hydroperoxide + [thioredoxin]-dithiol = an alcohol + [thioredoxin]-disulfide + H2O</text>
        <dbReference type="Rhea" id="RHEA:62620"/>
        <dbReference type="Rhea" id="RHEA-COMP:10698"/>
        <dbReference type="Rhea" id="RHEA-COMP:10700"/>
        <dbReference type="ChEBI" id="CHEBI:15377"/>
        <dbReference type="ChEBI" id="CHEBI:29950"/>
        <dbReference type="ChEBI" id="CHEBI:30879"/>
        <dbReference type="ChEBI" id="CHEBI:35924"/>
        <dbReference type="ChEBI" id="CHEBI:50058"/>
        <dbReference type="EC" id="1.11.1.24"/>
    </reaction>
</comment>
<proteinExistence type="inferred from homology"/>
<dbReference type="PROSITE" id="PS01265">
    <property type="entry name" value="TPX"/>
    <property type="match status" value="1"/>
</dbReference>
<evidence type="ECO:0000256" key="2">
    <source>
        <dbReference type="ARBA" id="ARBA00022862"/>
    </source>
</evidence>
<keyword evidence="4 6" id="KW-1015">Disulfide bond</keyword>
<gene>
    <name evidence="6" type="primary">tpx</name>
    <name evidence="8" type="ORF">FYJ73_07645</name>
</gene>
<dbReference type="Gene3D" id="3.40.30.10">
    <property type="entry name" value="Glutaredoxin"/>
    <property type="match status" value="1"/>
</dbReference>